<accession>A0A819R5E5</accession>
<gene>
    <name evidence="2" type="ORF">OTI717_LOCUS31037</name>
</gene>
<evidence type="ECO:0000313" key="3">
    <source>
        <dbReference type="Proteomes" id="UP000663823"/>
    </source>
</evidence>
<reference evidence="2" key="1">
    <citation type="submission" date="2021-02" db="EMBL/GenBank/DDBJ databases">
        <authorList>
            <person name="Nowell W R."/>
        </authorList>
    </citation>
    <scope>NUCLEOTIDE SEQUENCE</scope>
</reference>
<comment type="caution">
    <text evidence="2">The sequence shown here is derived from an EMBL/GenBank/DDBJ whole genome shotgun (WGS) entry which is preliminary data.</text>
</comment>
<feature type="region of interest" description="Disordered" evidence="1">
    <location>
        <begin position="1"/>
        <end position="25"/>
    </location>
</feature>
<proteinExistence type="predicted"/>
<feature type="compositionally biased region" description="Polar residues" evidence="1">
    <location>
        <begin position="1"/>
        <end position="11"/>
    </location>
</feature>
<feature type="non-terminal residue" evidence="2">
    <location>
        <position position="1"/>
    </location>
</feature>
<name>A0A819R5E5_9BILA</name>
<dbReference type="EMBL" id="CAJOAX010008654">
    <property type="protein sequence ID" value="CAF4039160.1"/>
    <property type="molecule type" value="Genomic_DNA"/>
</dbReference>
<evidence type="ECO:0000256" key="1">
    <source>
        <dbReference type="SAM" id="MobiDB-lite"/>
    </source>
</evidence>
<sequence length="372" mass="42526">MYRNSQNNDYRNYSHLPPSISTYSRNTDHQYYKPRSRTAQIISSNTTLIPAFTSPSFPHEYQLSTTTSNLEEPISIFDNQKPPPHRRYTIAGFPPVYIPPNPSRRLSVHDARLMAASATRQRLLTDIQRNINEIDRELSSLPPKCSIPRYIPPRFSSFADVPQTSFHQKTLSPNNENQILPYRPKSFYKVIPHITSESTKTSQHSTPKLTDRNTLQPFIGQYHYGLEIEDNEILEKDLENLDLKSLVDEISQFNSHEILSLDEFRREQSDLVQNRALVLVPEYGDDNKNTINESTTEDIRQNNSTDTNMGSRTSRCYQDDCKANHPRDRILQLQRAASATGSTMNTKSAKIMQSIDPVLGNNSNNGILPVSL</sequence>
<evidence type="ECO:0000313" key="2">
    <source>
        <dbReference type="EMBL" id="CAF4039160.1"/>
    </source>
</evidence>
<dbReference type="Proteomes" id="UP000663823">
    <property type="component" value="Unassembled WGS sequence"/>
</dbReference>
<organism evidence="2 3">
    <name type="scientific">Rotaria sordida</name>
    <dbReference type="NCBI Taxonomy" id="392033"/>
    <lineage>
        <taxon>Eukaryota</taxon>
        <taxon>Metazoa</taxon>
        <taxon>Spiralia</taxon>
        <taxon>Gnathifera</taxon>
        <taxon>Rotifera</taxon>
        <taxon>Eurotatoria</taxon>
        <taxon>Bdelloidea</taxon>
        <taxon>Philodinida</taxon>
        <taxon>Philodinidae</taxon>
        <taxon>Rotaria</taxon>
    </lineage>
</organism>
<dbReference type="AlphaFoldDB" id="A0A819R5E5"/>
<protein>
    <submittedName>
        <fullName evidence="2">Uncharacterized protein</fullName>
    </submittedName>
</protein>